<dbReference type="SMART" id="SM00490">
    <property type="entry name" value="HELICc"/>
    <property type="match status" value="1"/>
</dbReference>
<dbReference type="InterPro" id="IPR011545">
    <property type="entry name" value="DEAD/DEAH_box_helicase_dom"/>
</dbReference>
<dbReference type="GO" id="GO:0009378">
    <property type="term" value="F:four-way junction helicase activity"/>
    <property type="evidence" value="ECO:0007669"/>
    <property type="project" value="TreeGrafter"/>
</dbReference>
<dbReference type="GO" id="GO:0005524">
    <property type="term" value="F:ATP binding"/>
    <property type="evidence" value="ECO:0007669"/>
    <property type="project" value="UniProtKB-KW"/>
</dbReference>
<dbReference type="GO" id="GO:0043138">
    <property type="term" value="F:3'-5' DNA helicase activity"/>
    <property type="evidence" value="ECO:0007669"/>
    <property type="project" value="UniProtKB-EC"/>
</dbReference>
<dbReference type="InterPro" id="IPR014001">
    <property type="entry name" value="Helicase_ATP-bd"/>
</dbReference>
<sequence>QLEAMTAVMRGRDCLSLLPTGAGKSLVYVLPAMLRAERNAPGVTVVVTPLLSLLADQLRRCDEMGVDAEAWSGATDPTRLERIERDLRAAAADDEGPTLTLLFTTPESLQTPRLRAALRVASDNGHVAALAVDEAHCVSQWGHDFRPAYLALKDDRDELLGGAPIQALTATATRATEASIAAALGLRRDHVVARSSLNRANLGHEVVRRERLGDGGGDGEERAAVDHVVAVSRAAKATAPESAGIVYARERGECERVAELLATAGMDVEVFHAGRSKESLRRALANWAGGDVDAVVATVAFGMGIDKPDVRWVAHWGPPTSLEGLYQESGRAGRDGKPSRCVLYADAGELDKIRKLDPGRAEKVDAYVRGTSCRRAALLSHFDEGAGGGARACDENDVPCDACADVGAVKRMNAAADRKSDRDA</sequence>
<dbReference type="EMBL" id="GG663737">
    <property type="protein sequence ID" value="EEH59034.1"/>
    <property type="molecule type" value="Genomic_DNA"/>
</dbReference>
<organism evidence="11">
    <name type="scientific">Micromonas pusilla (strain CCMP1545)</name>
    <name type="common">Picoplanktonic green alga</name>
    <dbReference type="NCBI Taxonomy" id="564608"/>
    <lineage>
        <taxon>Eukaryota</taxon>
        <taxon>Viridiplantae</taxon>
        <taxon>Chlorophyta</taxon>
        <taxon>Mamiellophyceae</taxon>
        <taxon>Mamiellales</taxon>
        <taxon>Mamiellaceae</taxon>
        <taxon>Micromonas</taxon>
    </lineage>
</organism>
<reference evidence="10 11" key="1">
    <citation type="journal article" date="2009" name="Science">
        <title>Green evolution and dynamic adaptations revealed by genomes of the marine picoeukaryotes Micromonas.</title>
        <authorList>
            <person name="Worden A.Z."/>
            <person name="Lee J.H."/>
            <person name="Mock T."/>
            <person name="Rouze P."/>
            <person name="Simmons M.P."/>
            <person name="Aerts A.L."/>
            <person name="Allen A.E."/>
            <person name="Cuvelier M.L."/>
            <person name="Derelle E."/>
            <person name="Everett M.V."/>
            <person name="Foulon E."/>
            <person name="Grimwood J."/>
            <person name="Gundlach H."/>
            <person name="Henrissat B."/>
            <person name="Napoli C."/>
            <person name="McDonald S.M."/>
            <person name="Parker M.S."/>
            <person name="Rombauts S."/>
            <person name="Salamov A."/>
            <person name="Von Dassow P."/>
            <person name="Badger J.H."/>
            <person name="Coutinho P.M."/>
            <person name="Demir E."/>
            <person name="Dubchak I."/>
            <person name="Gentemann C."/>
            <person name="Eikrem W."/>
            <person name="Gready J.E."/>
            <person name="John U."/>
            <person name="Lanier W."/>
            <person name="Lindquist E.A."/>
            <person name="Lucas S."/>
            <person name="Mayer K.F."/>
            <person name="Moreau H."/>
            <person name="Not F."/>
            <person name="Otillar R."/>
            <person name="Panaud O."/>
            <person name="Pangilinan J."/>
            <person name="Paulsen I."/>
            <person name="Piegu B."/>
            <person name="Poliakov A."/>
            <person name="Robbens S."/>
            <person name="Schmutz J."/>
            <person name="Toulza E."/>
            <person name="Wyss T."/>
            <person name="Zelensky A."/>
            <person name="Zhou K."/>
            <person name="Armbrust E.V."/>
            <person name="Bhattacharya D."/>
            <person name="Goodenough U.W."/>
            <person name="Van de Peer Y."/>
            <person name="Grigoriev I.V."/>
        </authorList>
    </citation>
    <scope>NUCLEOTIDE SEQUENCE [LARGE SCALE GENOMIC DNA]</scope>
    <source>
        <strain evidence="10 11">CCMP1545</strain>
    </source>
</reference>
<feature type="non-terminal residue" evidence="10">
    <location>
        <position position="1"/>
    </location>
</feature>
<dbReference type="InterPro" id="IPR004589">
    <property type="entry name" value="DNA_helicase_ATP-dep_RecQ"/>
</dbReference>
<dbReference type="GO" id="GO:0000724">
    <property type="term" value="P:double-strand break repair via homologous recombination"/>
    <property type="evidence" value="ECO:0007669"/>
    <property type="project" value="TreeGrafter"/>
</dbReference>
<dbReference type="NCBIfam" id="TIGR00614">
    <property type="entry name" value="recQ_fam"/>
    <property type="match status" value="1"/>
</dbReference>
<evidence type="ECO:0000313" key="10">
    <source>
        <dbReference type="EMBL" id="EEH59034.1"/>
    </source>
</evidence>
<dbReference type="InterPro" id="IPR001650">
    <property type="entry name" value="Helicase_C-like"/>
</dbReference>
<evidence type="ECO:0000256" key="1">
    <source>
        <dbReference type="ARBA" id="ARBA00005446"/>
    </source>
</evidence>
<evidence type="ECO:0000256" key="7">
    <source>
        <dbReference type="ARBA" id="ARBA00034808"/>
    </source>
</evidence>
<keyword evidence="5" id="KW-0067">ATP-binding</keyword>
<dbReference type="PROSITE" id="PS51194">
    <property type="entry name" value="HELICASE_CTER"/>
    <property type="match status" value="1"/>
</dbReference>
<gene>
    <name evidence="10" type="ORF">MICPUCDRAFT_10598</name>
</gene>
<dbReference type="Gene3D" id="3.40.50.300">
    <property type="entry name" value="P-loop containing nucleotide triphosphate hydrolases"/>
    <property type="match status" value="2"/>
</dbReference>
<dbReference type="PANTHER" id="PTHR13710">
    <property type="entry name" value="DNA HELICASE RECQ FAMILY MEMBER"/>
    <property type="match status" value="1"/>
</dbReference>
<dbReference type="SMART" id="SM00487">
    <property type="entry name" value="DEXDc"/>
    <property type="match status" value="1"/>
</dbReference>
<dbReference type="GeneID" id="9682828"/>
<keyword evidence="2" id="KW-0547">Nucleotide-binding</keyword>
<dbReference type="AlphaFoldDB" id="C1MME2"/>
<protein>
    <recommendedName>
        <fullName evidence="7">DNA 3'-5' helicase</fullName>
        <ecNumber evidence="7">5.6.2.4</ecNumber>
    </recommendedName>
</protein>
<feature type="domain" description="Helicase ATP-binding" evidence="8">
    <location>
        <begin position="5"/>
        <end position="190"/>
    </location>
</feature>
<dbReference type="RefSeq" id="XP_003057389.1">
    <property type="nucleotide sequence ID" value="XM_003057343.1"/>
</dbReference>
<dbReference type="STRING" id="564608.C1MME2"/>
<dbReference type="OMA" id="NTAWPER"/>
<dbReference type="GO" id="GO:0005737">
    <property type="term" value="C:cytoplasm"/>
    <property type="evidence" value="ECO:0007669"/>
    <property type="project" value="TreeGrafter"/>
</dbReference>
<dbReference type="Proteomes" id="UP000001876">
    <property type="component" value="Unassembled WGS sequence"/>
</dbReference>
<evidence type="ECO:0000256" key="3">
    <source>
        <dbReference type="ARBA" id="ARBA00022801"/>
    </source>
</evidence>
<dbReference type="KEGG" id="mpp:MICPUCDRAFT_10598"/>
<feature type="non-terminal residue" evidence="10">
    <location>
        <position position="424"/>
    </location>
</feature>
<accession>C1MME2</accession>
<dbReference type="PANTHER" id="PTHR13710:SF155">
    <property type="entry name" value="ATP-DEPENDENT DNA HELICASE Q-LIKE 3"/>
    <property type="match status" value="1"/>
</dbReference>
<dbReference type="PROSITE" id="PS51192">
    <property type="entry name" value="HELICASE_ATP_BIND_1"/>
    <property type="match status" value="1"/>
</dbReference>
<dbReference type="GO" id="GO:0003676">
    <property type="term" value="F:nucleic acid binding"/>
    <property type="evidence" value="ECO:0007669"/>
    <property type="project" value="InterPro"/>
</dbReference>
<comment type="catalytic activity">
    <reaction evidence="6">
        <text>Couples ATP hydrolysis with the unwinding of duplex DNA by translocating in the 3'-5' direction.</text>
        <dbReference type="EC" id="5.6.2.4"/>
    </reaction>
</comment>
<comment type="similarity">
    <text evidence="1">Belongs to the helicase family. RecQ subfamily.</text>
</comment>
<dbReference type="CDD" id="cd17920">
    <property type="entry name" value="DEXHc_RecQ"/>
    <property type="match status" value="1"/>
</dbReference>
<evidence type="ECO:0000256" key="4">
    <source>
        <dbReference type="ARBA" id="ARBA00022806"/>
    </source>
</evidence>
<feature type="domain" description="Helicase C-terminal" evidence="9">
    <location>
        <begin position="230"/>
        <end position="379"/>
    </location>
</feature>
<dbReference type="Pfam" id="PF00271">
    <property type="entry name" value="Helicase_C"/>
    <property type="match status" value="1"/>
</dbReference>
<evidence type="ECO:0000259" key="9">
    <source>
        <dbReference type="PROSITE" id="PS51194"/>
    </source>
</evidence>
<dbReference type="OrthoDB" id="10261556at2759"/>
<dbReference type="eggNOG" id="KOG0351">
    <property type="taxonomic scope" value="Eukaryota"/>
</dbReference>
<dbReference type="Pfam" id="PF00270">
    <property type="entry name" value="DEAD"/>
    <property type="match status" value="1"/>
</dbReference>
<name>C1MME2_MICPC</name>
<keyword evidence="11" id="KW-1185">Reference proteome</keyword>
<proteinExistence type="inferred from homology"/>
<dbReference type="GO" id="GO:0005694">
    <property type="term" value="C:chromosome"/>
    <property type="evidence" value="ECO:0007669"/>
    <property type="project" value="TreeGrafter"/>
</dbReference>
<evidence type="ECO:0000256" key="6">
    <source>
        <dbReference type="ARBA" id="ARBA00034617"/>
    </source>
</evidence>
<evidence type="ECO:0000259" key="8">
    <source>
        <dbReference type="PROSITE" id="PS51192"/>
    </source>
</evidence>
<dbReference type="InterPro" id="IPR027417">
    <property type="entry name" value="P-loop_NTPase"/>
</dbReference>
<dbReference type="GO" id="GO:0016787">
    <property type="term" value="F:hydrolase activity"/>
    <property type="evidence" value="ECO:0007669"/>
    <property type="project" value="UniProtKB-KW"/>
</dbReference>
<keyword evidence="3" id="KW-0378">Hydrolase</keyword>
<evidence type="ECO:0000256" key="2">
    <source>
        <dbReference type="ARBA" id="ARBA00022741"/>
    </source>
</evidence>
<dbReference type="EC" id="5.6.2.4" evidence="7"/>
<evidence type="ECO:0000256" key="5">
    <source>
        <dbReference type="ARBA" id="ARBA00022840"/>
    </source>
</evidence>
<dbReference type="SUPFAM" id="SSF52540">
    <property type="entry name" value="P-loop containing nucleoside triphosphate hydrolases"/>
    <property type="match status" value="1"/>
</dbReference>
<keyword evidence="4" id="KW-0347">Helicase</keyword>
<evidence type="ECO:0000313" key="11">
    <source>
        <dbReference type="Proteomes" id="UP000001876"/>
    </source>
</evidence>